<dbReference type="RefSeq" id="WP_025125869.1">
    <property type="nucleotide sequence ID" value="NZ_CP010817.1"/>
</dbReference>
<proteinExistence type="predicted"/>
<reference evidence="1 2" key="1">
    <citation type="submission" date="2016-10" db="EMBL/GenBank/DDBJ databases">
        <authorList>
            <person name="Varghese N."/>
            <person name="Submissions S."/>
        </authorList>
    </citation>
    <scope>NUCLEOTIDE SEQUENCE [LARGE SCALE GENOMIC DNA]</scope>
    <source>
        <strain evidence="2">DSM 19823 / KCTC 23066 / CCTCC M 208030 / D25</strain>
    </source>
</reference>
<dbReference type="EMBL" id="FOFY01000001">
    <property type="protein sequence ID" value="SEQ08452.1"/>
    <property type="molecule type" value="Genomic_DNA"/>
</dbReference>
<protein>
    <submittedName>
        <fullName evidence="1">Uncharacterized protein</fullName>
    </submittedName>
</protein>
<comment type="caution">
    <text evidence="1">The sequence shown here is derived from an EMBL/GenBank/DDBJ whole genome shotgun (WGS) entry which is preliminary data.</text>
</comment>
<evidence type="ECO:0000313" key="2">
    <source>
        <dbReference type="Proteomes" id="UP000183496"/>
    </source>
</evidence>
<organism evidence="1 2">
    <name type="scientific">Myroides profundi</name>
    <dbReference type="NCBI Taxonomy" id="480520"/>
    <lineage>
        <taxon>Bacteria</taxon>
        <taxon>Pseudomonadati</taxon>
        <taxon>Bacteroidota</taxon>
        <taxon>Flavobacteriia</taxon>
        <taxon>Flavobacteriales</taxon>
        <taxon>Flavobacteriaceae</taxon>
        <taxon>Myroides</taxon>
    </lineage>
</organism>
<gene>
    <name evidence="1" type="ORF">SAMN04488089_101500</name>
</gene>
<evidence type="ECO:0000313" key="1">
    <source>
        <dbReference type="EMBL" id="SEQ08452.1"/>
    </source>
</evidence>
<accession>A0AAJ4W192</accession>
<dbReference type="KEGG" id="mpw:MPR_3654"/>
<dbReference type="Proteomes" id="UP000183496">
    <property type="component" value="Unassembled WGS sequence"/>
</dbReference>
<sequence>MRKYLDINNQIGHIVGEYIYYECTKCEVVVYSYPIHRDGCLCGNIEIDAMMGRVAIRYKTKYRVFENK</sequence>
<keyword evidence="2" id="KW-1185">Reference proteome</keyword>
<dbReference type="AlphaFoldDB" id="A0AAJ4W192"/>
<name>A0AAJ4W192_MYRPR</name>